<evidence type="ECO:0000313" key="1">
    <source>
        <dbReference type="EMBL" id="KAH1186617.1"/>
    </source>
</evidence>
<name>A0A9D3XVI0_9SAUR</name>
<reference evidence="1" key="1">
    <citation type="submission" date="2021-09" db="EMBL/GenBank/DDBJ databases">
        <title>The genome of Mauremys mutica provides insights into the evolution of semi-aquatic lifestyle.</title>
        <authorList>
            <person name="Gong S."/>
            <person name="Gao Y."/>
        </authorList>
    </citation>
    <scope>NUCLEOTIDE SEQUENCE</scope>
    <source>
        <strain evidence="1">MM-2020</strain>
        <tissue evidence="1">Muscle</tissue>
    </source>
</reference>
<comment type="caution">
    <text evidence="1">The sequence shown here is derived from an EMBL/GenBank/DDBJ whole genome shotgun (WGS) entry which is preliminary data.</text>
</comment>
<dbReference type="AlphaFoldDB" id="A0A9D3XVI0"/>
<proteinExistence type="predicted"/>
<evidence type="ECO:0000313" key="2">
    <source>
        <dbReference type="Proteomes" id="UP000827986"/>
    </source>
</evidence>
<dbReference type="EMBL" id="JAHDVG010000463">
    <property type="protein sequence ID" value="KAH1186617.1"/>
    <property type="molecule type" value="Genomic_DNA"/>
</dbReference>
<protein>
    <submittedName>
        <fullName evidence="1">Uncharacterized protein</fullName>
    </submittedName>
</protein>
<dbReference type="Proteomes" id="UP000827986">
    <property type="component" value="Unassembled WGS sequence"/>
</dbReference>
<organism evidence="1 2">
    <name type="scientific">Mauremys mutica</name>
    <name type="common">yellowpond turtle</name>
    <dbReference type="NCBI Taxonomy" id="74926"/>
    <lineage>
        <taxon>Eukaryota</taxon>
        <taxon>Metazoa</taxon>
        <taxon>Chordata</taxon>
        <taxon>Craniata</taxon>
        <taxon>Vertebrata</taxon>
        <taxon>Euteleostomi</taxon>
        <taxon>Archelosauria</taxon>
        <taxon>Testudinata</taxon>
        <taxon>Testudines</taxon>
        <taxon>Cryptodira</taxon>
        <taxon>Durocryptodira</taxon>
        <taxon>Testudinoidea</taxon>
        <taxon>Geoemydidae</taxon>
        <taxon>Geoemydinae</taxon>
        <taxon>Mauremys</taxon>
    </lineage>
</organism>
<gene>
    <name evidence="1" type="ORF">KIL84_019366</name>
</gene>
<accession>A0A9D3XVI0</accession>
<keyword evidence="2" id="KW-1185">Reference proteome</keyword>
<sequence length="153" mass="17549">MASCTHIMFARLHLHCLHTWFQSSYSPEKDNINGRIIILANVTLCLVWWATHKKHSGGSSFSPTHRRGSYHHKCFPLRLGSPRGQSHCTRHLDPLRDQNVYKSTGIKGHSSSLQCILSTHLISIYPVNVRQHDDCLLHKHGEQDSFLCVWKLC</sequence>